<dbReference type="eggNOG" id="arCOG04488">
    <property type="taxonomic scope" value="Archaea"/>
</dbReference>
<dbReference type="GeneID" id="23800054"/>
<proteinExistence type="predicted"/>
<name>F7PK02_9EURY</name>
<reference evidence="3 4" key="2">
    <citation type="journal article" date="2013" name="PLoS ONE">
        <title>INDIGO - INtegrated Data Warehouse of MIcrobial GenOmes with Examples from the Red Sea Extremophiles.</title>
        <authorList>
            <person name="Alam I."/>
            <person name="Antunes A."/>
            <person name="Kamau A.A."/>
            <person name="Ba Alawi W."/>
            <person name="Kalkatawi M."/>
            <person name="Stingl U."/>
            <person name="Bajic V.B."/>
        </authorList>
    </citation>
    <scope>NUCLEOTIDE SEQUENCE [LARGE SCALE GENOMIC DNA]</scope>
    <source>
        <strain evidence="3 4">SARL4B</strain>
    </source>
</reference>
<dbReference type="STRING" id="1033806.HTIA_1393"/>
<dbReference type="InterPro" id="IPR025658">
    <property type="entry name" value="Cyclophilin_TM1367"/>
</dbReference>
<dbReference type="Pfam" id="PF04126">
    <property type="entry name" value="Cyclophil_like"/>
    <property type="match status" value="1"/>
</dbReference>
<evidence type="ECO:0000313" key="4">
    <source>
        <dbReference type="Proteomes" id="UP000003861"/>
    </source>
</evidence>
<dbReference type="EMBL" id="HF571520">
    <property type="protein sequence ID" value="CCQ33521.1"/>
    <property type="molecule type" value="Genomic_DNA"/>
</dbReference>
<dbReference type="AlphaFoldDB" id="F7PK02"/>
<dbReference type="RefSeq" id="WP_008526161.1">
    <property type="nucleotide sequence ID" value="NC_021921.1"/>
</dbReference>
<protein>
    <submittedName>
        <fullName evidence="3">Cyclophilin-like domain containing protein</fullName>
    </submittedName>
</protein>
<dbReference type="OrthoDB" id="31132at2157"/>
<dbReference type="SUPFAM" id="SSF50891">
    <property type="entry name" value="Cyclophilin-like"/>
    <property type="match status" value="1"/>
</dbReference>
<keyword evidence="5" id="KW-1185">Reference proteome</keyword>
<reference evidence="3 4" key="1">
    <citation type="journal article" date="2011" name="J. Bacteriol.">
        <title>Genome sequence of Halorhabdus tiamatea, the first archaeon isolated from a deep-sea anoxic brine lake.</title>
        <authorList>
            <person name="Antunes A."/>
            <person name="Alam I."/>
            <person name="Bajic V.B."/>
            <person name="Stingl U."/>
        </authorList>
    </citation>
    <scope>NUCLEOTIDE SEQUENCE [LARGE SCALE GENOMIC DNA]</scope>
    <source>
        <strain evidence="3 4">SARL4B</strain>
    </source>
</reference>
<evidence type="ECO:0000259" key="1">
    <source>
        <dbReference type="Pfam" id="PF04126"/>
    </source>
</evidence>
<accession>F7PK02</accession>
<dbReference type="PATRIC" id="fig|1033806.12.peg.1380"/>
<reference evidence="2 5" key="3">
    <citation type="journal article" date="2014" name="Environ. Microbiol.">
        <title>Halorhabdus tiamatea: proteogenomics and glycosidase activity measurements identify the first cultivated euryarchaeon from a deep-sea anoxic brine lake as potential polysaccharide degrader.</title>
        <authorList>
            <person name="Werner J."/>
            <person name="Ferrer M."/>
            <person name="Michel G."/>
            <person name="Mann A.J."/>
            <person name="Huang S."/>
            <person name="Juarez S."/>
            <person name="Ciordia S."/>
            <person name="Albar J.P."/>
            <person name="Alcaide M."/>
            <person name="La Cono V."/>
            <person name="Yakimov M.M."/>
            <person name="Antunes A."/>
            <person name="Taborda M."/>
            <person name="Da Costa M.S."/>
            <person name="Amann R.I."/>
            <person name="Gloeckner F.O."/>
            <person name="Golyshina O.V."/>
            <person name="Golyshin P.N."/>
            <person name="Teeling H."/>
        </authorList>
    </citation>
    <scope>NUCLEOTIDE SEQUENCE [LARGE SCALE GENOMIC DNA]</scope>
    <source>
        <strain evidence="5">SARL4B</strain>
        <strain evidence="2">Type strain: SARL4B</strain>
    </source>
</reference>
<dbReference type="EMBL" id="AFNT02000002">
    <property type="protein sequence ID" value="ERJ07531.1"/>
    <property type="molecule type" value="Genomic_DNA"/>
</dbReference>
<dbReference type="KEGG" id="hti:HTIA_1393"/>
<evidence type="ECO:0000313" key="3">
    <source>
        <dbReference type="EMBL" id="ERJ07531.1"/>
    </source>
</evidence>
<dbReference type="Gene3D" id="2.40.100.20">
    <property type="match status" value="1"/>
</dbReference>
<dbReference type="Proteomes" id="UP000003861">
    <property type="component" value="Unassembled WGS sequence"/>
</dbReference>
<feature type="domain" description="Cyclophilin TM1367-like" evidence="1">
    <location>
        <begin position="4"/>
        <end position="120"/>
    </location>
</feature>
<organism evidence="3 4">
    <name type="scientific">Halorhabdus tiamatea SARL4B</name>
    <dbReference type="NCBI Taxonomy" id="1033806"/>
    <lineage>
        <taxon>Archaea</taxon>
        <taxon>Methanobacteriati</taxon>
        <taxon>Methanobacteriota</taxon>
        <taxon>Stenosarchaea group</taxon>
        <taxon>Halobacteria</taxon>
        <taxon>Halobacteriales</taxon>
        <taxon>Haloarculaceae</taxon>
        <taxon>Halorhabdus</taxon>
    </lineage>
</organism>
<gene>
    <name evidence="3" type="ORF">HLRTI_000254</name>
    <name evidence="2" type="ORF">HTIA_1393</name>
</gene>
<evidence type="ECO:0000313" key="5">
    <source>
        <dbReference type="Proteomes" id="UP000015381"/>
    </source>
</evidence>
<dbReference type="HOGENOM" id="CLU_144084_1_0_2"/>
<sequence length="124" mass="13206">MPDLEVTVDDRTLKAEWLEDNPDLREALGDVLPVEGQASRWGDELYFDASLDGQPETTNEEVPVGTIAYWASGEVIALFWGPTPASTDETPKAAAPVAPLARIVDVSPLADLDGGATVRIESAA</sequence>
<evidence type="ECO:0000313" key="2">
    <source>
        <dbReference type="EMBL" id="CCQ33521.1"/>
    </source>
</evidence>
<dbReference type="Proteomes" id="UP000015381">
    <property type="component" value="Chromosome I"/>
</dbReference>
<dbReference type="InterPro" id="IPR029000">
    <property type="entry name" value="Cyclophilin-like_dom_sf"/>
</dbReference>